<name>A0ABW9RR56_9BACT</name>
<keyword evidence="3" id="KW-1185">Reference proteome</keyword>
<proteinExistence type="predicted"/>
<keyword evidence="1" id="KW-0732">Signal</keyword>
<reference evidence="2 3" key="1">
    <citation type="submission" date="2019-02" db="EMBL/GenBank/DDBJ databases">
        <authorList>
            <person name="Goldberg S.R."/>
            <person name="Haltli B.A."/>
            <person name="Correa H."/>
            <person name="Russell K.G."/>
        </authorList>
    </citation>
    <scope>NUCLEOTIDE SEQUENCE [LARGE SCALE GENOMIC DNA]</scope>
    <source>
        <strain evidence="2 3">JCM 16186</strain>
    </source>
</reference>
<gene>
    <name evidence="2" type="ORF">E1163_14610</name>
</gene>
<evidence type="ECO:0000313" key="2">
    <source>
        <dbReference type="EMBL" id="MTI26186.1"/>
    </source>
</evidence>
<feature type="chain" id="PRO_5046560496" description="DUF4852 domain-containing protein" evidence="1">
    <location>
        <begin position="22"/>
        <end position="243"/>
    </location>
</feature>
<feature type="signal peptide" evidence="1">
    <location>
        <begin position="1"/>
        <end position="21"/>
    </location>
</feature>
<evidence type="ECO:0000313" key="3">
    <source>
        <dbReference type="Proteomes" id="UP000798808"/>
    </source>
</evidence>
<organism evidence="2 3">
    <name type="scientific">Fulvivirga kasyanovii</name>
    <dbReference type="NCBI Taxonomy" id="396812"/>
    <lineage>
        <taxon>Bacteria</taxon>
        <taxon>Pseudomonadati</taxon>
        <taxon>Bacteroidota</taxon>
        <taxon>Cytophagia</taxon>
        <taxon>Cytophagales</taxon>
        <taxon>Fulvivirgaceae</taxon>
        <taxon>Fulvivirga</taxon>
    </lineage>
</organism>
<dbReference type="RefSeq" id="WP_155173091.1">
    <property type="nucleotide sequence ID" value="NZ_BAAAFL010000051.1"/>
</dbReference>
<evidence type="ECO:0000256" key="1">
    <source>
        <dbReference type="SAM" id="SignalP"/>
    </source>
</evidence>
<protein>
    <recommendedName>
        <fullName evidence="4">DUF4852 domain-containing protein</fullName>
    </recommendedName>
</protein>
<sequence length="243" mass="27672">MKQNFFCLMLAIVLAASGAYAQSVEEKIENENVVLGEIIKDGKSTIGYIKMMYAYDDGSVYPAPWQYQSDIRFIPKEDFEKAEKIKNKMYEKYDAKDIDGYKYDTLVYESVKYADMSAVGTGMIAKKMFMQKILDDKISLYYHYDSPPAVVSGETFASYYIECAKPHLVYQVGDEGKLKLVNDMNVEKELADCPDVVTKYKNGEYEALKSNGEASGANKLLNKVLFREGVRKMVIEDYNKSCK</sequence>
<dbReference type="EMBL" id="SMLW01000568">
    <property type="protein sequence ID" value="MTI26186.1"/>
    <property type="molecule type" value="Genomic_DNA"/>
</dbReference>
<comment type="caution">
    <text evidence="2">The sequence shown here is derived from an EMBL/GenBank/DDBJ whole genome shotgun (WGS) entry which is preliminary data.</text>
</comment>
<evidence type="ECO:0008006" key="4">
    <source>
        <dbReference type="Google" id="ProtNLM"/>
    </source>
</evidence>
<accession>A0ABW9RR56</accession>
<dbReference type="Proteomes" id="UP000798808">
    <property type="component" value="Unassembled WGS sequence"/>
</dbReference>